<name>A0A5C5RV40_9ACTN</name>
<dbReference type="PANTHER" id="PTHR43179:SF7">
    <property type="entry name" value="RHAMNOSYLTRANSFERASE WBBL"/>
    <property type="match status" value="1"/>
</dbReference>
<keyword evidence="2" id="KW-0808">Transferase</keyword>
<dbReference type="CDD" id="cd04186">
    <property type="entry name" value="GT_2_like_c"/>
    <property type="match status" value="1"/>
</dbReference>
<gene>
    <name evidence="2" type="ORF">FK268_03875</name>
</gene>
<accession>A0A5C5RV40</accession>
<dbReference type="GO" id="GO:0016740">
    <property type="term" value="F:transferase activity"/>
    <property type="evidence" value="ECO:0007669"/>
    <property type="project" value="UniProtKB-KW"/>
</dbReference>
<organism evidence="2 3">
    <name type="scientific">Tsukamurella sputi</name>
    <dbReference type="NCBI Taxonomy" id="2591848"/>
    <lineage>
        <taxon>Bacteria</taxon>
        <taxon>Bacillati</taxon>
        <taxon>Actinomycetota</taxon>
        <taxon>Actinomycetes</taxon>
        <taxon>Mycobacteriales</taxon>
        <taxon>Tsukamurellaceae</taxon>
        <taxon>Tsukamurella</taxon>
    </lineage>
</organism>
<dbReference type="RefSeq" id="WP_146431261.1">
    <property type="nucleotide sequence ID" value="NZ_VIGV01000001.1"/>
</dbReference>
<dbReference type="InterPro" id="IPR001173">
    <property type="entry name" value="Glyco_trans_2-like"/>
</dbReference>
<evidence type="ECO:0000313" key="2">
    <source>
        <dbReference type="EMBL" id="TWS26383.1"/>
    </source>
</evidence>
<dbReference type="InterPro" id="IPR029044">
    <property type="entry name" value="Nucleotide-diphossugar_trans"/>
</dbReference>
<dbReference type="Pfam" id="PF00535">
    <property type="entry name" value="Glycos_transf_2"/>
    <property type="match status" value="1"/>
</dbReference>
<comment type="caution">
    <text evidence="2">The sequence shown here is derived from an EMBL/GenBank/DDBJ whole genome shotgun (WGS) entry which is preliminary data.</text>
</comment>
<proteinExistence type="predicted"/>
<dbReference type="SUPFAM" id="SSF53448">
    <property type="entry name" value="Nucleotide-diphospho-sugar transferases"/>
    <property type="match status" value="1"/>
</dbReference>
<dbReference type="PANTHER" id="PTHR43179">
    <property type="entry name" value="RHAMNOSYLTRANSFERASE WBBL"/>
    <property type="match status" value="1"/>
</dbReference>
<reference evidence="2 3" key="1">
    <citation type="submission" date="2019-06" db="EMBL/GenBank/DDBJ databases">
        <authorList>
            <person name="Teng J.L.L."/>
            <person name="Lee H.H."/>
            <person name="Lau S.K.P."/>
            <person name="Woo P.C.Y."/>
        </authorList>
    </citation>
    <scope>NUCLEOTIDE SEQUENCE [LARGE SCALE GENOMIC DNA]</scope>
    <source>
        <strain evidence="2 3">HKU70</strain>
    </source>
</reference>
<evidence type="ECO:0000313" key="3">
    <source>
        <dbReference type="Proteomes" id="UP000319792"/>
    </source>
</evidence>
<feature type="domain" description="Glycosyltransferase 2-like" evidence="1">
    <location>
        <begin position="13"/>
        <end position="147"/>
    </location>
</feature>
<dbReference type="Proteomes" id="UP000319792">
    <property type="component" value="Unassembled WGS sequence"/>
</dbReference>
<reference evidence="2 3" key="2">
    <citation type="submission" date="2019-08" db="EMBL/GenBank/DDBJ databases">
        <title>Tsukamurella conjunctivitidis sp. nov., Tsukamurella assacharolytica sp. nov. and Tsukamurella sputae sp. nov. isolated from patients with conjunctivitis, bacteraemia (lymphoma) and respiratory infection (sputum) in Hong Kong.</title>
        <authorList>
            <person name="Fok K.M.N."/>
            <person name="Fong J.Y.H."/>
        </authorList>
    </citation>
    <scope>NUCLEOTIDE SEQUENCE [LARGE SCALE GENOMIC DNA]</scope>
    <source>
        <strain evidence="2 3">HKU70</strain>
    </source>
</reference>
<protein>
    <submittedName>
        <fullName evidence="2">Glycosyltransferase family 2 protein</fullName>
    </submittedName>
</protein>
<dbReference type="EMBL" id="VIGV01000001">
    <property type="protein sequence ID" value="TWS26383.1"/>
    <property type="molecule type" value="Genomic_DNA"/>
</dbReference>
<keyword evidence="3" id="KW-1185">Reference proteome</keyword>
<sequence length="305" mass="32046">MPGTDTSTPTIAVVTVTYSPGEHLENFLTSIGGAFSGAAPRVLMADNGSVDGSPEAAEAAHPEAELLRTGANLGYGGAINYAVARLRADAAGGGPSFPDLLLISNPDVVFGPGSIDALVEAAARHPEAGSLGPLIRDPDGTVYPSARNLPSIKHGIGHALLGTVWKSNPWTLAYQQSQAEVAERTAGWLSGSCLLVRPEAFAAIDGFDDRYFMYMEDVDFGDRLARAGWSNVYVPSAEIVHAKGHAAGKVPELMLPAHHASAYRFFADRHPGRAAAPLRAAMKVGLAARSRISVLAATRRRKGEK</sequence>
<evidence type="ECO:0000259" key="1">
    <source>
        <dbReference type="Pfam" id="PF00535"/>
    </source>
</evidence>
<dbReference type="AlphaFoldDB" id="A0A5C5RV40"/>
<dbReference type="Gene3D" id="3.90.550.10">
    <property type="entry name" value="Spore Coat Polysaccharide Biosynthesis Protein SpsA, Chain A"/>
    <property type="match status" value="1"/>
</dbReference>